<dbReference type="HOGENOM" id="CLU_2334355_0_0_1"/>
<evidence type="ECO:0000313" key="2">
    <source>
        <dbReference type="Proteomes" id="UP000001055"/>
    </source>
</evidence>
<dbReference type="RefSeq" id="XP_001802859.1">
    <property type="nucleotide sequence ID" value="XM_001802807.1"/>
</dbReference>
<evidence type="ECO:0000313" key="1">
    <source>
        <dbReference type="EMBL" id="EAT79936.1"/>
    </source>
</evidence>
<dbReference type="AlphaFoldDB" id="Q0U6H6"/>
<accession>Q0U6H6</accession>
<dbReference type="EMBL" id="CH445347">
    <property type="protein sequence ID" value="EAT79936.1"/>
    <property type="molecule type" value="Genomic_DNA"/>
</dbReference>
<proteinExistence type="predicted"/>
<reference evidence="2" key="1">
    <citation type="journal article" date="2007" name="Plant Cell">
        <title>Dothideomycete-plant interactions illuminated by genome sequencing and EST analysis of the wheat pathogen Stagonospora nodorum.</title>
        <authorList>
            <person name="Hane J.K."/>
            <person name="Lowe R.G."/>
            <person name="Solomon P.S."/>
            <person name="Tan K.C."/>
            <person name="Schoch C.L."/>
            <person name="Spatafora J.W."/>
            <person name="Crous P.W."/>
            <person name="Kodira C."/>
            <person name="Birren B.W."/>
            <person name="Galagan J.E."/>
            <person name="Torriani S.F."/>
            <person name="McDonald B.A."/>
            <person name="Oliver R.P."/>
        </authorList>
    </citation>
    <scope>NUCLEOTIDE SEQUENCE [LARGE SCALE GENOMIC DNA]</scope>
    <source>
        <strain evidence="2">SN15 / ATCC MYA-4574 / FGSC 10173</strain>
    </source>
</reference>
<organism evidence="1 2">
    <name type="scientific">Phaeosphaeria nodorum (strain SN15 / ATCC MYA-4574 / FGSC 10173)</name>
    <name type="common">Glume blotch fungus</name>
    <name type="synonym">Parastagonospora nodorum</name>
    <dbReference type="NCBI Taxonomy" id="321614"/>
    <lineage>
        <taxon>Eukaryota</taxon>
        <taxon>Fungi</taxon>
        <taxon>Dikarya</taxon>
        <taxon>Ascomycota</taxon>
        <taxon>Pezizomycotina</taxon>
        <taxon>Dothideomycetes</taxon>
        <taxon>Pleosporomycetidae</taxon>
        <taxon>Pleosporales</taxon>
        <taxon>Pleosporineae</taxon>
        <taxon>Phaeosphaeriaceae</taxon>
        <taxon>Parastagonospora</taxon>
    </lineage>
</organism>
<gene>
    <name evidence="1" type="ORF">SNOG_12638</name>
</gene>
<dbReference type="GeneID" id="5979770"/>
<protein>
    <submittedName>
        <fullName evidence="1">Uncharacterized protein</fullName>
    </submittedName>
</protein>
<dbReference type="KEGG" id="pno:SNOG_12638"/>
<dbReference type="InParanoid" id="Q0U6H6"/>
<dbReference type="Proteomes" id="UP000001055">
    <property type="component" value="Unassembled WGS sequence"/>
</dbReference>
<name>Q0U6H6_PHANO</name>
<sequence length="98" mass="10978">MTKVKPCWLENACQTRDHTNHLRAEYLTEGSVFSAISSFFFLKVEDNPPSTSAELKPLATKTIAKLREECSRKTIAKIAQDLVSDLPSLEEDSGEEAY</sequence>